<dbReference type="FunFam" id="3.30.1330.10:FF:000001">
    <property type="entry name" value="Phosphoribosylformylglycinamidine cyclo-ligase"/>
    <property type="match status" value="1"/>
</dbReference>
<dbReference type="STRING" id="416873.SAMN04487951_109136"/>
<dbReference type="SUPFAM" id="SSF55326">
    <property type="entry name" value="PurM N-terminal domain-like"/>
    <property type="match status" value="1"/>
</dbReference>
<dbReference type="InterPro" id="IPR036676">
    <property type="entry name" value="PurM-like_C_sf"/>
</dbReference>
<comment type="catalytic activity">
    <reaction evidence="12 13">
        <text>2-formamido-N(1)-(5-O-phospho-beta-D-ribosyl)acetamidine + ATP = 5-amino-1-(5-phospho-beta-D-ribosyl)imidazole + ADP + phosphate + H(+)</text>
        <dbReference type="Rhea" id="RHEA:23032"/>
        <dbReference type="ChEBI" id="CHEBI:15378"/>
        <dbReference type="ChEBI" id="CHEBI:30616"/>
        <dbReference type="ChEBI" id="CHEBI:43474"/>
        <dbReference type="ChEBI" id="CHEBI:137981"/>
        <dbReference type="ChEBI" id="CHEBI:147287"/>
        <dbReference type="ChEBI" id="CHEBI:456216"/>
        <dbReference type="EC" id="6.3.3.1"/>
    </reaction>
</comment>
<dbReference type="EC" id="6.3.3.1" evidence="3 13"/>
<dbReference type="Gene3D" id="3.30.1330.10">
    <property type="entry name" value="PurM-like, N-terminal domain"/>
    <property type="match status" value="1"/>
</dbReference>
<comment type="pathway">
    <text evidence="1 13">Purine metabolism; IMP biosynthesis via de novo pathway; 5-amino-1-(5-phospho-D-ribosyl)imidazole from N(2)-formyl-N(1)-(5-phospho-D-ribosyl)glycinamide: step 2/2.</text>
</comment>
<evidence type="ECO:0000256" key="1">
    <source>
        <dbReference type="ARBA" id="ARBA00004686"/>
    </source>
</evidence>
<dbReference type="OrthoDB" id="9777881at2"/>
<evidence type="ECO:0000259" key="14">
    <source>
        <dbReference type="Pfam" id="PF00586"/>
    </source>
</evidence>
<dbReference type="GO" id="GO:0004641">
    <property type="term" value="F:phosphoribosylformylglycinamidine cyclo-ligase activity"/>
    <property type="evidence" value="ECO:0007669"/>
    <property type="project" value="UniProtKB-UniRule"/>
</dbReference>
<evidence type="ECO:0000256" key="2">
    <source>
        <dbReference type="ARBA" id="ARBA00010280"/>
    </source>
</evidence>
<comment type="subcellular location">
    <subcellularLocation>
        <location evidence="13">Cytoplasm</location>
    </subcellularLocation>
</comment>
<evidence type="ECO:0000259" key="15">
    <source>
        <dbReference type="Pfam" id="PF02769"/>
    </source>
</evidence>
<organism evidence="16 17">
    <name type="scientific">Vreelandella arcis</name>
    <dbReference type="NCBI Taxonomy" id="416873"/>
    <lineage>
        <taxon>Bacteria</taxon>
        <taxon>Pseudomonadati</taxon>
        <taxon>Pseudomonadota</taxon>
        <taxon>Gammaproteobacteria</taxon>
        <taxon>Oceanospirillales</taxon>
        <taxon>Halomonadaceae</taxon>
        <taxon>Vreelandella</taxon>
    </lineage>
</organism>
<dbReference type="CDD" id="cd02196">
    <property type="entry name" value="PurM"/>
    <property type="match status" value="1"/>
</dbReference>
<accession>A0A1H0F6L3</accession>
<keyword evidence="13" id="KW-0963">Cytoplasm</keyword>
<evidence type="ECO:0000313" key="16">
    <source>
        <dbReference type="EMBL" id="SDN90245.1"/>
    </source>
</evidence>
<proteinExistence type="inferred from homology"/>
<dbReference type="HAMAP" id="MF_00741">
    <property type="entry name" value="AIRS"/>
    <property type="match status" value="1"/>
</dbReference>
<dbReference type="PANTHER" id="PTHR10520">
    <property type="entry name" value="TRIFUNCTIONAL PURINE BIOSYNTHETIC PROTEIN ADENOSINE-3-RELATED"/>
    <property type="match status" value="1"/>
</dbReference>
<dbReference type="Proteomes" id="UP000199677">
    <property type="component" value="Unassembled WGS sequence"/>
</dbReference>
<dbReference type="AlphaFoldDB" id="A0A1H0F6L3"/>
<evidence type="ECO:0000256" key="11">
    <source>
        <dbReference type="ARBA" id="ARBA00033093"/>
    </source>
</evidence>
<evidence type="ECO:0000256" key="3">
    <source>
        <dbReference type="ARBA" id="ARBA00013047"/>
    </source>
</evidence>
<dbReference type="InterPro" id="IPR016188">
    <property type="entry name" value="PurM-like_N"/>
</dbReference>
<evidence type="ECO:0000256" key="6">
    <source>
        <dbReference type="ARBA" id="ARBA00022741"/>
    </source>
</evidence>
<name>A0A1H0F6L3_9GAMM</name>
<dbReference type="Pfam" id="PF00586">
    <property type="entry name" value="AIRS"/>
    <property type="match status" value="1"/>
</dbReference>
<evidence type="ECO:0000256" key="5">
    <source>
        <dbReference type="ARBA" id="ARBA00022598"/>
    </source>
</evidence>
<dbReference type="InterPro" id="IPR004733">
    <property type="entry name" value="PurM_cligase"/>
</dbReference>
<keyword evidence="17" id="KW-1185">Reference proteome</keyword>
<gene>
    <name evidence="13" type="primary">purM</name>
    <name evidence="16" type="ORF">SAMN04487951_109136</name>
</gene>
<keyword evidence="5 13" id="KW-0436">Ligase</keyword>
<sequence>MTETSSSHASSSPSLSYKDAGVDIDAGNALVERIKHVAKRTTRPEVMGGLGGFGALCELPQGYHQPVLVSGTDGVGTKLRLAMTLGKHDTIGIDLVAMCVNDLIVAGAEPLLFLDYYATGKLNVDIAADVVTGIGAGCEQAGCALVGGETAEMPGMYEGDDYDLAGFCVGVVEKSEILDGSRVAEGDVLLGLASSGPHSNGYSLIRKIIEHSNAPLDTQVDGIPLADALMAPTRIYVKALLSLLRDSDLSVHALSHITGGGLLENIPRVLPESLAARIDTRAWARPAVFDWLQTQGNVSDTEMHRVLNCGIGMVAVVPEAQADQAMAHLKAQGETVYRLGQIEPRQQEAVVLENLPA</sequence>
<evidence type="ECO:0000256" key="7">
    <source>
        <dbReference type="ARBA" id="ARBA00022755"/>
    </source>
</evidence>
<protein>
    <recommendedName>
        <fullName evidence="4 13">Phosphoribosylformylglycinamidine cyclo-ligase</fullName>
        <ecNumber evidence="3 13">6.3.3.1</ecNumber>
    </recommendedName>
    <alternativeName>
        <fullName evidence="10 13">AIR synthase</fullName>
    </alternativeName>
    <alternativeName>
        <fullName evidence="11 13">AIRS</fullName>
    </alternativeName>
    <alternativeName>
        <fullName evidence="9 13">Phosphoribosyl-aminoimidazole synthetase</fullName>
    </alternativeName>
</protein>
<evidence type="ECO:0000256" key="9">
    <source>
        <dbReference type="ARBA" id="ARBA00031908"/>
    </source>
</evidence>
<dbReference type="InterPro" id="IPR036921">
    <property type="entry name" value="PurM-like_N_sf"/>
</dbReference>
<evidence type="ECO:0000256" key="4">
    <source>
        <dbReference type="ARBA" id="ARBA00020367"/>
    </source>
</evidence>
<dbReference type="Gene3D" id="3.90.650.10">
    <property type="entry name" value="PurM-like C-terminal domain"/>
    <property type="match status" value="1"/>
</dbReference>
<dbReference type="SUPFAM" id="SSF56042">
    <property type="entry name" value="PurM C-terminal domain-like"/>
    <property type="match status" value="1"/>
</dbReference>
<dbReference type="GO" id="GO:0005829">
    <property type="term" value="C:cytosol"/>
    <property type="evidence" value="ECO:0007669"/>
    <property type="project" value="TreeGrafter"/>
</dbReference>
<dbReference type="UniPathway" id="UPA00074">
    <property type="reaction ID" value="UER00129"/>
</dbReference>
<dbReference type="GO" id="GO:0006189">
    <property type="term" value="P:'de novo' IMP biosynthetic process"/>
    <property type="evidence" value="ECO:0007669"/>
    <property type="project" value="UniProtKB-UniRule"/>
</dbReference>
<evidence type="ECO:0000256" key="8">
    <source>
        <dbReference type="ARBA" id="ARBA00022840"/>
    </source>
</evidence>
<evidence type="ECO:0000256" key="12">
    <source>
        <dbReference type="ARBA" id="ARBA00049057"/>
    </source>
</evidence>
<keyword evidence="8 13" id="KW-0067">ATP-binding</keyword>
<evidence type="ECO:0000256" key="13">
    <source>
        <dbReference type="HAMAP-Rule" id="MF_00741"/>
    </source>
</evidence>
<dbReference type="GO" id="GO:0046084">
    <property type="term" value="P:adenine biosynthetic process"/>
    <property type="evidence" value="ECO:0007669"/>
    <property type="project" value="TreeGrafter"/>
</dbReference>
<dbReference type="NCBIfam" id="TIGR00878">
    <property type="entry name" value="purM"/>
    <property type="match status" value="1"/>
</dbReference>
<keyword evidence="6 13" id="KW-0547">Nucleotide-binding</keyword>
<dbReference type="GO" id="GO:0005524">
    <property type="term" value="F:ATP binding"/>
    <property type="evidence" value="ECO:0007669"/>
    <property type="project" value="UniProtKB-KW"/>
</dbReference>
<reference evidence="17" key="1">
    <citation type="submission" date="2016-10" db="EMBL/GenBank/DDBJ databases">
        <authorList>
            <person name="Varghese N."/>
            <person name="Submissions S."/>
        </authorList>
    </citation>
    <scope>NUCLEOTIDE SEQUENCE [LARGE SCALE GENOMIC DNA]</scope>
    <source>
        <strain evidence="17">CGMCC 1.6494</strain>
    </source>
</reference>
<dbReference type="FunFam" id="3.90.650.10:FF:000001">
    <property type="entry name" value="Phosphoribosylformylglycinamidine cyclo-ligase"/>
    <property type="match status" value="1"/>
</dbReference>
<keyword evidence="7 13" id="KW-0658">Purine biosynthesis</keyword>
<comment type="similarity">
    <text evidence="2 13">Belongs to the AIR synthase family.</text>
</comment>
<feature type="domain" description="PurM-like N-terminal" evidence="14">
    <location>
        <begin position="67"/>
        <end position="172"/>
    </location>
</feature>
<dbReference type="RefSeq" id="WP_089706860.1">
    <property type="nucleotide sequence ID" value="NZ_FNII01000009.1"/>
</dbReference>
<dbReference type="Pfam" id="PF02769">
    <property type="entry name" value="AIRS_C"/>
    <property type="match status" value="1"/>
</dbReference>
<dbReference type="InterPro" id="IPR010918">
    <property type="entry name" value="PurM-like_C_dom"/>
</dbReference>
<evidence type="ECO:0000256" key="10">
    <source>
        <dbReference type="ARBA" id="ARBA00032931"/>
    </source>
</evidence>
<dbReference type="GO" id="GO:0004637">
    <property type="term" value="F:phosphoribosylamine-glycine ligase activity"/>
    <property type="evidence" value="ECO:0007669"/>
    <property type="project" value="TreeGrafter"/>
</dbReference>
<evidence type="ECO:0000313" key="17">
    <source>
        <dbReference type="Proteomes" id="UP000199677"/>
    </source>
</evidence>
<dbReference type="EMBL" id="FNII01000009">
    <property type="protein sequence ID" value="SDN90245.1"/>
    <property type="molecule type" value="Genomic_DNA"/>
</dbReference>
<dbReference type="PANTHER" id="PTHR10520:SF12">
    <property type="entry name" value="TRIFUNCTIONAL PURINE BIOSYNTHETIC PROTEIN ADENOSINE-3"/>
    <property type="match status" value="1"/>
</dbReference>
<feature type="domain" description="PurM-like C-terminal" evidence="15">
    <location>
        <begin position="185"/>
        <end position="352"/>
    </location>
</feature>